<keyword evidence="2" id="KW-0472">Membrane</keyword>
<dbReference type="AlphaFoldDB" id="A0A6C2U9M1"/>
<organism evidence="3 4">
    <name type="scientific">Pontiella desulfatans</name>
    <dbReference type="NCBI Taxonomy" id="2750659"/>
    <lineage>
        <taxon>Bacteria</taxon>
        <taxon>Pseudomonadati</taxon>
        <taxon>Kiritimatiellota</taxon>
        <taxon>Kiritimatiellia</taxon>
        <taxon>Kiritimatiellales</taxon>
        <taxon>Pontiellaceae</taxon>
        <taxon>Pontiella</taxon>
    </lineage>
</organism>
<gene>
    <name evidence="3" type="ORF">PDESU_05276</name>
</gene>
<protein>
    <recommendedName>
        <fullName evidence="5">SMODS and SLOG-associating 2TM effector domain-containing protein</fullName>
    </recommendedName>
</protein>
<accession>A0A6C2U9M1</accession>
<feature type="transmembrane region" description="Helical" evidence="2">
    <location>
        <begin position="57"/>
        <end position="81"/>
    </location>
</feature>
<evidence type="ECO:0000256" key="2">
    <source>
        <dbReference type="SAM" id="Phobius"/>
    </source>
</evidence>
<reference evidence="3 4" key="1">
    <citation type="submission" date="2019-04" db="EMBL/GenBank/DDBJ databases">
        <authorList>
            <person name="Van Vliet M D."/>
        </authorList>
    </citation>
    <scope>NUCLEOTIDE SEQUENCE [LARGE SCALE GENOMIC DNA]</scope>
    <source>
        <strain evidence="3 4">F1</strain>
    </source>
</reference>
<sequence>MCNLLEKLILEEVGGKNTAIHAYDGIIWKIRTGFLTLLFVGWSVLLKSIADDPGQPINRLGILCIAMLVFSLCLALGAWLVDINYLHRKYRVILALNSLTDKIKASPDDLSSIPNRLLQVSGDSSDNPYKCEGYKLAYRTSLGVFFLPPLILSVAAAVIICFAGNGTAPLKPNTSTTPSQMETMNTSGNMIDTNHT</sequence>
<feature type="transmembrane region" description="Helical" evidence="2">
    <location>
        <begin position="26"/>
        <end position="45"/>
    </location>
</feature>
<feature type="region of interest" description="Disordered" evidence="1">
    <location>
        <begin position="173"/>
        <end position="196"/>
    </location>
</feature>
<feature type="transmembrane region" description="Helical" evidence="2">
    <location>
        <begin position="144"/>
        <end position="165"/>
    </location>
</feature>
<evidence type="ECO:0000313" key="3">
    <source>
        <dbReference type="EMBL" id="VGO16685.1"/>
    </source>
</evidence>
<dbReference type="EMBL" id="CAAHFG010000004">
    <property type="protein sequence ID" value="VGO16685.1"/>
    <property type="molecule type" value="Genomic_DNA"/>
</dbReference>
<keyword evidence="2" id="KW-0812">Transmembrane</keyword>
<evidence type="ECO:0008006" key="5">
    <source>
        <dbReference type="Google" id="ProtNLM"/>
    </source>
</evidence>
<keyword evidence="2" id="KW-1133">Transmembrane helix</keyword>
<proteinExistence type="predicted"/>
<dbReference type="Proteomes" id="UP000366872">
    <property type="component" value="Unassembled WGS sequence"/>
</dbReference>
<name>A0A6C2U9M1_PONDE</name>
<evidence type="ECO:0000256" key="1">
    <source>
        <dbReference type="SAM" id="MobiDB-lite"/>
    </source>
</evidence>
<keyword evidence="4" id="KW-1185">Reference proteome</keyword>
<evidence type="ECO:0000313" key="4">
    <source>
        <dbReference type="Proteomes" id="UP000366872"/>
    </source>
</evidence>